<evidence type="ECO:0000256" key="1">
    <source>
        <dbReference type="SAM" id="MobiDB-lite"/>
    </source>
</evidence>
<protein>
    <submittedName>
        <fullName evidence="2">16737_t:CDS:1</fullName>
    </submittedName>
</protein>
<gene>
    <name evidence="2" type="ORF">AMORRO_LOCUS13909</name>
</gene>
<proteinExistence type="predicted"/>
<feature type="region of interest" description="Disordered" evidence="1">
    <location>
        <begin position="1"/>
        <end position="55"/>
    </location>
</feature>
<comment type="caution">
    <text evidence="2">The sequence shown here is derived from an EMBL/GenBank/DDBJ whole genome shotgun (WGS) entry which is preliminary data.</text>
</comment>
<name>A0A9N9NGM5_9GLOM</name>
<evidence type="ECO:0000313" key="3">
    <source>
        <dbReference type="Proteomes" id="UP000789342"/>
    </source>
</evidence>
<feature type="non-terminal residue" evidence="2">
    <location>
        <position position="1"/>
    </location>
</feature>
<sequence length="71" mass="7851">TPPLSSATNNVVPAPTLEPTDPLLPDVPNFVPSDNHNLLDDSDSQPPSYSKKDDLPDFDELVRRLEALKRK</sequence>
<dbReference type="AlphaFoldDB" id="A0A9N9NGM5"/>
<feature type="compositionally biased region" description="Low complexity" evidence="1">
    <location>
        <begin position="13"/>
        <end position="36"/>
    </location>
</feature>
<evidence type="ECO:0000313" key="2">
    <source>
        <dbReference type="EMBL" id="CAG8729494.1"/>
    </source>
</evidence>
<dbReference type="Proteomes" id="UP000789342">
    <property type="component" value="Unassembled WGS sequence"/>
</dbReference>
<reference evidence="2" key="1">
    <citation type="submission" date="2021-06" db="EMBL/GenBank/DDBJ databases">
        <authorList>
            <person name="Kallberg Y."/>
            <person name="Tangrot J."/>
            <person name="Rosling A."/>
        </authorList>
    </citation>
    <scope>NUCLEOTIDE SEQUENCE</scope>
    <source>
        <strain evidence="2">CL551</strain>
    </source>
</reference>
<organism evidence="2 3">
    <name type="scientific">Acaulospora morrowiae</name>
    <dbReference type="NCBI Taxonomy" id="94023"/>
    <lineage>
        <taxon>Eukaryota</taxon>
        <taxon>Fungi</taxon>
        <taxon>Fungi incertae sedis</taxon>
        <taxon>Mucoromycota</taxon>
        <taxon>Glomeromycotina</taxon>
        <taxon>Glomeromycetes</taxon>
        <taxon>Diversisporales</taxon>
        <taxon>Acaulosporaceae</taxon>
        <taxon>Acaulospora</taxon>
    </lineage>
</organism>
<dbReference type="EMBL" id="CAJVPV010025651">
    <property type="protein sequence ID" value="CAG8729494.1"/>
    <property type="molecule type" value="Genomic_DNA"/>
</dbReference>
<accession>A0A9N9NGM5</accession>
<feature type="compositionally biased region" description="Polar residues" evidence="1">
    <location>
        <begin position="1"/>
        <end position="11"/>
    </location>
</feature>
<keyword evidence="3" id="KW-1185">Reference proteome</keyword>